<organism evidence="1 2">
    <name type="scientific">Dallia pectoralis</name>
    <name type="common">Alaska blackfish</name>
    <dbReference type="NCBI Taxonomy" id="75939"/>
    <lineage>
        <taxon>Eukaryota</taxon>
        <taxon>Metazoa</taxon>
        <taxon>Chordata</taxon>
        <taxon>Craniata</taxon>
        <taxon>Vertebrata</taxon>
        <taxon>Euteleostomi</taxon>
        <taxon>Actinopterygii</taxon>
        <taxon>Neopterygii</taxon>
        <taxon>Teleostei</taxon>
        <taxon>Protacanthopterygii</taxon>
        <taxon>Esociformes</taxon>
        <taxon>Umbridae</taxon>
        <taxon>Dallia</taxon>
    </lineage>
</organism>
<evidence type="ECO:0000313" key="2">
    <source>
        <dbReference type="Proteomes" id="UP001157502"/>
    </source>
</evidence>
<dbReference type="Proteomes" id="UP001157502">
    <property type="component" value="Chromosome 28"/>
</dbReference>
<name>A0ACC2FGS0_DALPE</name>
<accession>A0ACC2FGS0</accession>
<sequence length="409" mass="45857">MVLGFMRRLSDVGVVDYTKVIKEAANYFPGVALPRLTTHWAIRVEVGSMWASCCNLFCLETATVEETNRRTQHQAYTNSGYSNYPSPSLRENVCKACGGRFSTVSAKHVCVDCKKNYCGRCSAQLEPRPRLCHTCQRFHGTLFERAELMKLKVKDLRDYLHLHEVSTQMCREKEELVELVLGQQLPIRSDVNPPTQVQNPTDAQRDPPTDSAPSTNTSPTHPDSLSREHVPSELSEPQDDSQTTSVLVPSEPEEAPATEGDPVLQGDQELQSSDTEEVLVPGRRSSLSDLATVEDIDDLSVRQLKEILARNFVNYKGCCEKWELMERVTRLYHDQKDLQNMVSNAVDGTDPGGTPGQEQNLCKICMDSPIDCVLLECGHMVTCTKCGKRMSECPICRQYVVRAVHVFRS</sequence>
<dbReference type="EMBL" id="CM055755">
    <property type="protein sequence ID" value="KAJ7990526.1"/>
    <property type="molecule type" value="Genomic_DNA"/>
</dbReference>
<comment type="caution">
    <text evidence="1">The sequence shown here is derived from an EMBL/GenBank/DDBJ whole genome shotgun (WGS) entry which is preliminary data.</text>
</comment>
<gene>
    <name evidence="1" type="ORF">DPEC_G00301250</name>
</gene>
<protein>
    <submittedName>
        <fullName evidence="1">Uncharacterized protein</fullName>
    </submittedName>
</protein>
<evidence type="ECO:0000313" key="1">
    <source>
        <dbReference type="EMBL" id="KAJ7990526.1"/>
    </source>
</evidence>
<proteinExistence type="predicted"/>
<keyword evidence="2" id="KW-1185">Reference proteome</keyword>
<reference evidence="1" key="1">
    <citation type="submission" date="2021-05" db="EMBL/GenBank/DDBJ databases">
        <authorList>
            <person name="Pan Q."/>
            <person name="Jouanno E."/>
            <person name="Zahm M."/>
            <person name="Klopp C."/>
            <person name="Cabau C."/>
            <person name="Louis A."/>
            <person name="Berthelot C."/>
            <person name="Parey E."/>
            <person name="Roest Crollius H."/>
            <person name="Montfort J."/>
            <person name="Robinson-Rechavi M."/>
            <person name="Bouchez O."/>
            <person name="Lampietro C."/>
            <person name="Lopez Roques C."/>
            <person name="Donnadieu C."/>
            <person name="Postlethwait J."/>
            <person name="Bobe J."/>
            <person name="Dillon D."/>
            <person name="Chandos A."/>
            <person name="von Hippel F."/>
            <person name="Guiguen Y."/>
        </authorList>
    </citation>
    <scope>NUCLEOTIDE SEQUENCE</scope>
    <source>
        <strain evidence="1">YG-Jan2019</strain>
    </source>
</reference>